<keyword evidence="2" id="KW-0539">Nucleus</keyword>
<proteinExistence type="predicted"/>
<reference evidence="5 6" key="1">
    <citation type="submission" date="2023-01" db="EMBL/GenBank/DDBJ databases">
        <title>Analysis of 21 Apiospora genomes using comparative genomics revels a genus with tremendous synthesis potential of carbohydrate active enzymes and secondary metabolites.</title>
        <authorList>
            <person name="Sorensen T."/>
        </authorList>
    </citation>
    <scope>NUCLEOTIDE SEQUENCE [LARGE SCALE GENOMIC DNA]</scope>
    <source>
        <strain evidence="5 6">CBS 20057</strain>
    </source>
</reference>
<feature type="domain" description="Zn(2)-C6 fungal-type" evidence="4">
    <location>
        <begin position="21"/>
        <end position="51"/>
    </location>
</feature>
<evidence type="ECO:0000259" key="4">
    <source>
        <dbReference type="PROSITE" id="PS50048"/>
    </source>
</evidence>
<evidence type="ECO:0000256" key="2">
    <source>
        <dbReference type="ARBA" id="ARBA00023242"/>
    </source>
</evidence>
<dbReference type="SUPFAM" id="SSF57701">
    <property type="entry name" value="Zn2/Cys6 DNA-binding domain"/>
    <property type="match status" value="1"/>
</dbReference>
<feature type="compositionally biased region" description="Low complexity" evidence="3">
    <location>
        <begin position="78"/>
        <end position="91"/>
    </location>
</feature>
<evidence type="ECO:0000256" key="3">
    <source>
        <dbReference type="SAM" id="MobiDB-lite"/>
    </source>
</evidence>
<dbReference type="CDD" id="cd12148">
    <property type="entry name" value="fungal_TF_MHR"/>
    <property type="match status" value="1"/>
</dbReference>
<name>A0ABR1R6B1_9PEZI</name>
<feature type="compositionally biased region" description="Low complexity" evidence="3">
    <location>
        <begin position="493"/>
        <end position="512"/>
    </location>
</feature>
<feature type="region of interest" description="Disordered" evidence="3">
    <location>
        <begin position="70"/>
        <end position="153"/>
    </location>
</feature>
<sequence length="591" mass="64283">MSTTPDSSTSRKAAGPRVVLACIPCRERHVRCSAEQPQCRRCIADDKSCRYAKSRRGGLDRAALEARRRRLEAESAKESTTTSSPSVAGSDQSRDRAAAAAASGAHRQDRSEEPDWLRMFVETPSSQHPQSEDSYNAMSGVSTSGSSGIPKSPTPSPFMVQCHLLYSITLYWSDERPRAYEQLNAAIDMAVELGMNHRSFAAEHGAGDAVLDESFRRTWWQLLSVEASTAATDRSFSFRVCEIETTVDLPCEEDEYENEAIPTPRTWDDYCVRELETEGPGYSSFAHLVGAYRSITSALKSIPPLTKPHGSALVIQEIDTVIDGWLHLLPESKREVMSESGEIDELMFQAHMLVHTATLTVHRPFSKLLFHPLETMSSCTTYPSDEHIAKESLIVHTTRCLRAIEAQVRLLALPAERFSHTPFIVCMVTTGAIPLLSACRTIFSDEKLAVGRNQLRLIIGCLKALAETWPRAARYVREIQELARILLAVPPTQQSKSAPTSTPTSTPTSGIAGSAGQGAAVGVGAVPSDQEGGLPLGHALGSSAVDGDLPDVNNEWSSADILAAISSMSTIGAGWNMSDLSPGINPWWPSC</sequence>
<dbReference type="PANTHER" id="PTHR47431">
    <property type="entry name" value="ZN(II)2CYS6 TRANSCRIPTION FACTOR (EUROFUNG)-RELATED"/>
    <property type="match status" value="1"/>
</dbReference>
<feature type="compositionally biased region" description="Basic and acidic residues" evidence="3">
    <location>
        <begin position="106"/>
        <end position="116"/>
    </location>
</feature>
<comment type="caution">
    <text evidence="5">The sequence shown here is derived from an EMBL/GenBank/DDBJ whole genome shotgun (WGS) entry which is preliminary data.</text>
</comment>
<dbReference type="InterPro" id="IPR007219">
    <property type="entry name" value="XnlR_reg_dom"/>
</dbReference>
<organism evidence="5 6">
    <name type="scientific">Apiospora marii</name>
    <dbReference type="NCBI Taxonomy" id="335849"/>
    <lineage>
        <taxon>Eukaryota</taxon>
        <taxon>Fungi</taxon>
        <taxon>Dikarya</taxon>
        <taxon>Ascomycota</taxon>
        <taxon>Pezizomycotina</taxon>
        <taxon>Sordariomycetes</taxon>
        <taxon>Xylariomycetidae</taxon>
        <taxon>Amphisphaeriales</taxon>
        <taxon>Apiosporaceae</taxon>
        <taxon>Apiospora</taxon>
    </lineage>
</organism>
<dbReference type="EMBL" id="JAQQWI010000018">
    <property type="protein sequence ID" value="KAK8001329.1"/>
    <property type="molecule type" value="Genomic_DNA"/>
</dbReference>
<feature type="compositionally biased region" description="Polar residues" evidence="3">
    <location>
        <begin position="123"/>
        <end position="149"/>
    </location>
</feature>
<keyword evidence="1" id="KW-0479">Metal-binding</keyword>
<accession>A0ABR1R6B1</accession>
<dbReference type="CDD" id="cd00067">
    <property type="entry name" value="GAL4"/>
    <property type="match status" value="1"/>
</dbReference>
<dbReference type="PANTHER" id="PTHR47431:SF4">
    <property type="entry name" value="ZN(II)2CYS6 TRANSCRIPTION FACTOR (EUROFUNG)"/>
    <property type="match status" value="1"/>
</dbReference>
<dbReference type="InterPro" id="IPR036864">
    <property type="entry name" value="Zn2-C6_fun-type_DNA-bd_sf"/>
</dbReference>
<dbReference type="PROSITE" id="PS00463">
    <property type="entry name" value="ZN2_CY6_FUNGAL_1"/>
    <property type="match status" value="1"/>
</dbReference>
<dbReference type="PROSITE" id="PS50048">
    <property type="entry name" value="ZN2_CY6_FUNGAL_2"/>
    <property type="match status" value="1"/>
</dbReference>
<evidence type="ECO:0000313" key="6">
    <source>
        <dbReference type="Proteomes" id="UP001396898"/>
    </source>
</evidence>
<dbReference type="Pfam" id="PF00172">
    <property type="entry name" value="Zn_clus"/>
    <property type="match status" value="1"/>
</dbReference>
<protein>
    <recommendedName>
        <fullName evidence="4">Zn(2)-C6 fungal-type domain-containing protein</fullName>
    </recommendedName>
</protein>
<dbReference type="Proteomes" id="UP001396898">
    <property type="component" value="Unassembled WGS sequence"/>
</dbReference>
<keyword evidence="6" id="KW-1185">Reference proteome</keyword>
<dbReference type="InterPro" id="IPR001138">
    <property type="entry name" value="Zn2Cys6_DnaBD"/>
</dbReference>
<evidence type="ECO:0000256" key="1">
    <source>
        <dbReference type="ARBA" id="ARBA00022723"/>
    </source>
</evidence>
<dbReference type="SMART" id="SM00066">
    <property type="entry name" value="GAL4"/>
    <property type="match status" value="1"/>
</dbReference>
<dbReference type="Pfam" id="PF04082">
    <property type="entry name" value="Fungal_trans"/>
    <property type="match status" value="1"/>
</dbReference>
<evidence type="ECO:0000313" key="5">
    <source>
        <dbReference type="EMBL" id="KAK8001329.1"/>
    </source>
</evidence>
<gene>
    <name evidence="5" type="ORF">PG991_013551</name>
</gene>
<dbReference type="Gene3D" id="4.10.240.10">
    <property type="entry name" value="Zn(2)-C6 fungal-type DNA-binding domain"/>
    <property type="match status" value="1"/>
</dbReference>
<feature type="region of interest" description="Disordered" evidence="3">
    <location>
        <begin position="493"/>
        <end position="524"/>
    </location>
</feature>